<dbReference type="InterPro" id="IPR017452">
    <property type="entry name" value="GPCR_Rhodpsn_7TM"/>
</dbReference>
<keyword evidence="5 9" id="KW-0297">G-protein coupled receptor</keyword>
<feature type="transmembrane region" description="Helical" evidence="10">
    <location>
        <begin position="361"/>
        <end position="382"/>
    </location>
</feature>
<evidence type="ECO:0000256" key="10">
    <source>
        <dbReference type="SAM" id="Phobius"/>
    </source>
</evidence>
<dbReference type="GO" id="GO:0016493">
    <property type="term" value="F:C-C chemokine receptor activity"/>
    <property type="evidence" value="ECO:0007669"/>
    <property type="project" value="TreeGrafter"/>
</dbReference>
<keyword evidence="8 9" id="KW-0807">Transducer</keyword>
<feature type="transmembrane region" description="Helical" evidence="10">
    <location>
        <begin position="315"/>
        <end position="340"/>
    </location>
</feature>
<dbReference type="PANTHER" id="PTHR10489">
    <property type="entry name" value="CELL ADHESION MOLECULE"/>
    <property type="match status" value="1"/>
</dbReference>
<dbReference type="PRINTS" id="PR00657">
    <property type="entry name" value="CCCHEMOKINER"/>
</dbReference>
<accession>A0A8C0ZDQ5</accession>
<dbReference type="InterPro" id="IPR000276">
    <property type="entry name" value="GPCR_Rhodpsn"/>
</dbReference>
<evidence type="ECO:0000259" key="11">
    <source>
        <dbReference type="PROSITE" id="PS50262"/>
    </source>
</evidence>
<dbReference type="PRINTS" id="PR00237">
    <property type="entry name" value="GPCRRHODOPSN"/>
</dbReference>
<dbReference type="RefSeq" id="XP_023775136.1">
    <property type="nucleotide sequence ID" value="XM_023919368.1"/>
</dbReference>
<dbReference type="Gene3D" id="1.20.1070.10">
    <property type="entry name" value="Rhodopsin 7-helix transmembrane proteins"/>
    <property type="match status" value="1"/>
</dbReference>
<dbReference type="Proteomes" id="UP000694410">
    <property type="component" value="Unplaced"/>
</dbReference>
<evidence type="ECO:0000313" key="12">
    <source>
        <dbReference type="Ensembl" id="ENSCCEP00000013218.1"/>
    </source>
</evidence>
<organism evidence="12 13">
    <name type="scientific">Cyanistes caeruleus</name>
    <name type="common">Eurasian blue tit</name>
    <name type="synonym">Parus caeruleus</name>
    <dbReference type="NCBI Taxonomy" id="156563"/>
    <lineage>
        <taxon>Eukaryota</taxon>
        <taxon>Metazoa</taxon>
        <taxon>Chordata</taxon>
        <taxon>Craniata</taxon>
        <taxon>Vertebrata</taxon>
        <taxon>Euteleostomi</taxon>
        <taxon>Archelosauria</taxon>
        <taxon>Archosauria</taxon>
        <taxon>Dinosauria</taxon>
        <taxon>Saurischia</taxon>
        <taxon>Theropoda</taxon>
        <taxon>Coelurosauria</taxon>
        <taxon>Aves</taxon>
        <taxon>Neognathae</taxon>
        <taxon>Neoaves</taxon>
        <taxon>Telluraves</taxon>
        <taxon>Australaves</taxon>
        <taxon>Passeriformes</taxon>
        <taxon>Paridae</taxon>
        <taxon>Cyanistes</taxon>
    </lineage>
</organism>
<dbReference type="FunFam" id="1.20.1070.10:FF:000026">
    <property type="entry name" value="C-C chemokine receptor type 5"/>
    <property type="match status" value="1"/>
</dbReference>
<evidence type="ECO:0000256" key="2">
    <source>
        <dbReference type="ARBA" id="ARBA00022475"/>
    </source>
</evidence>
<reference evidence="12" key="2">
    <citation type="submission" date="2025-09" db="UniProtKB">
        <authorList>
            <consortium name="Ensembl"/>
        </authorList>
    </citation>
    <scope>IDENTIFICATION</scope>
</reference>
<protein>
    <submittedName>
        <fullName evidence="12">CX3C chemokine receptor 1-like</fullName>
    </submittedName>
</protein>
<evidence type="ECO:0000256" key="9">
    <source>
        <dbReference type="RuleBase" id="RU000688"/>
    </source>
</evidence>
<reference evidence="12" key="1">
    <citation type="submission" date="2025-08" db="UniProtKB">
        <authorList>
            <consortium name="Ensembl"/>
        </authorList>
    </citation>
    <scope>IDENTIFICATION</scope>
</reference>
<feature type="transmembrane region" description="Helical" evidence="10">
    <location>
        <begin position="402"/>
        <end position="425"/>
    </location>
</feature>
<dbReference type="SUPFAM" id="SSF81321">
    <property type="entry name" value="Family A G protein-coupled receptor-like"/>
    <property type="match status" value="1"/>
</dbReference>
<evidence type="ECO:0000256" key="4">
    <source>
        <dbReference type="ARBA" id="ARBA00022989"/>
    </source>
</evidence>
<gene>
    <name evidence="12" type="primary">LOC111923570</name>
</gene>
<dbReference type="GO" id="GO:0019957">
    <property type="term" value="F:C-C chemokine binding"/>
    <property type="evidence" value="ECO:0007669"/>
    <property type="project" value="TreeGrafter"/>
</dbReference>
<keyword evidence="7 9" id="KW-0675">Receptor</keyword>
<evidence type="ECO:0000256" key="5">
    <source>
        <dbReference type="ARBA" id="ARBA00023040"/>
    </source>
</evidence>
<dbReference type="PANTHER" id="PTHR10489:SF955">
    <property type="entry name" value="CX3C CHEMOKINE RECEPTOR 1"/>
    <property type="match status" value="1"/>
</dbReference>
<evidence type="ECO:0000313" key="13">
    <source>
        <dbReference type="Proteomes" id="UP000694410"/>
    </source>
</evidence>
<dbReference type="InterPro" id="IPR000355">
    <property type="entry name" value="Chemokine_rcpt"/>
</dbReference>
<dbReference type="Pfam" id="PF00001">
    <property type="entry name" value="7tm_1"/>
    <property type="match status" value="1"/>
</dbReference>
<feature type="domain" description="G-protein coupled receptors family 1 profile" evidence="11">
    <location>
        <begin position="178"/>
        <end position="422"/>
    </location>
</feature>
<proteinExistence type="inferred from homology"/>
<dbReference type="GO" id="GO:0007204">
    <property type="term" value="P:positive regulation of cytosolic calcium ion concentration"/>
    <property type="evidence" value="ECO:0007669"/>
    <property type="project" value="TreeGrafter"/>
</dbReference>
<feature type="transmembrane region" description="Helical" evidence="10">
    <location>
        <begin position="275"/>
        <end position="295"/>
    </location>
</feature>
<dbReference type="GO" id="GO:0060326">
    <property type="term" value="P:cell chemotaxis"/>
    <property type="evidence" value="ECO:0007669"/>
    <property type="project" value="TreeGrafter"/>
</dbReference>
<evidence type="ECO:0000256" key="7">
    <source>
        <dbReference type="ARBA" id="ARBA00023170"/>
    </source>
</evidence>
<feature type="transmembrane region" description="Helical" evidence="10">
    <location>
        <begin position="198"/>
        <end position="217"/>
    </location>
</feature>
<keyword evidence="4 10" id="KW-1133">Transmembrane helix</keyword>
<keyword evidence="6 10" id="KW-0472">Membrane</keyword>
<evidence type="ECO:0000256" key="6">
    <source>
        <dbReference type="ARBA" id="ARBA00023136"/>
    </source>
</evidence>
<sequence length="483" mass="54704">MLCCLRKRVNIFSLDHRMIFRKASSMIHFLLAMSQRRLAPLLSASISSGLAKLGVLPPFQPRVSERWRWGFWGVDQICSTSICELSFPAKHCPQTDRAPALLVVLPCTTCTAQPDLSLLLLLLHFTRKFSMTEAYAETTAEYAYDEHAFSCNKTDIQEFGKIFLPIFYLVVFALGLTGNLMVVFAIVKGNKKSVTDIYLLNLAVSDLLFVISLPFWASNRVRGWTLGTMTCTAVSSLYYIGFFGGMFFITVISVDRYLAIVRATYSLKSRTVRHGFLVTCGVWAIAVLVSVPHFVFSQLVENDCIPVFPEKLENIWPVLCNMELNTIGFFIPVCIIFYCYCGIIKTLLSCKNQKKARAIKLILVVVVVFFLFWSPYNVLIFLDTLNHYELFTDCNQIKSLDYAMHLAETIAFSHCCLNPFIYAFAGERFRKYLYHVCLKCCPFQCFCGPCSHYQVPHSVSYAESVGNSNITLNTSDQDGSVFV</sequence>
<evidence type="ECO:0000256" key="3">
    <source>
        <dbReference type="ARBA" id="ARBA00022692"/>
    </source>
</evidence>
<dbReference type="PROSITE" id="PS50262">
    <property type="entry name" value="G_PROTEIN_RECEP_F1_2"/>
    <property type="match status" value="1"/>
</dbReference>
<dbReference type="PROSITE" id="PS00237">
    <property type="entry name" value="G_PROTEIN_RECEP_F1_1"/>
    <property type="match status" value="1"/>
</dbReference>
<dbReference type="GO" id="GO:0006955">
    <property type="term" value="P:immune response"/>
    <property type="evidence" value="ECO:0007669"/>
    <property type="project" value="TreeGrafter"/>
</dbReference>
<feature type="transmembrane region" description="Helical" evidence="10">
    <location>
        <begin position="237"/>
        <end position="254"/>
    </location>
</feature>
<dbReference type="InterPro" id="IPR050119">
    <property type="entry name" value="CCR1-9-like"/>
</dbReference>
<comment type="similarity">
    <text evidence="9">Belongs to the G-protein coupled receptor 1 family.</text>
</comment>
<evidence type="ECO:0000256" key="1">
    <source>
        <dbReference type="ARBA" id="ARBA00004651"/>
    </source>
</evidence>
<dbReference type="AlphaFoldDB" id="A0A8C0ZDQ5"/>
<dbReference type="GeneID" id="111923570"/>
<feature type="transmembrane region" description="Helical" evidence="10">
    <location>
        <begin position="162"/>
        <end position="186"/>
    </location>
</feature>
<dbReference type="GO" id="GO:0009897">
    <property type="term" value="C:external side of plasma membrane"/>
    <property type="evidence" value="ECO:0007669"/>
    <property type="project" value="TreeGrafter"/>
</dbReference>
<comment type="subcellular location">
    <subcellularLocation>
        <location evidence="1">Cell membrane</location>
        <topology evidence="1">Multi-pass membrane protein</topology>
    </subcellularLocation>
</comment>
<evidence type="ECO:0000256" key="8">
    <source>
        <dbReference type="ARBA" id="ARBA00023224"/>
    </source>
</evidence>
<keyword evidence="2" id="KW-1003">Cell membrane</keyword>
<dbReference type="KEGG" id="ccae:111923570"/>
<dbReference type="OrthoDB" id="5981253at2759"/>
<dbReference type="GO" id="GO:0019722">
    <property type="term" value="P:calcium-mediated signaling"/>
    <property type="evidence" value="ECO:0007669"/>
    <property type="project" value="TreeGrafter"/>
</dbReference>
<dbReference type="Ensembl" id="ENSCCET00000020585.1">
    <property type="protein sequence ID" value="ENSCCEP00000013218.1"/>
    <property type="gene ID" value="ENSCCEG00000012719.1"/>
</dbReference>
<name>A0A8C0ZDQ5_CYACU</name>
<keyword evidence="3 9" id="KW-0812">Transmembrane</keyword>
<keyword evidence="13" id="KW-1185">Reference proteome</keyword>